<dbReference type="CDD" id="cd00060">
    <property type="entry name" value="FHA"/>
    <property type="match status" value="1"/>
</dbReference>
<evidence type="ECO:0000259" key="1">
    <source>
        <dbReference type="Pfam" id="PF00498"/>
    </source>
</evidence>
<reference evidence="2" key="1">
    <citation type="journal article" date="2014" name="Front. Microbiol.">
        <title>High frequency of phylogenetically diverse reductive dehalogenase-homologous genes in deep subseafloor sedimentary metagenomes.</title>
        <authorList>
            <person name="Kawai M."/>
            <person name="Futagami T."/>
            <person name="Toyoda A."/>
            <person name="Takaki Y."/>
            <person name="Nishi S."/>
            <person name="Hori S."/>
            <person name="Arai W."/>
            <person name="Tsubouchi T."/>
            <person name="Morono Y."/>
            <person name="Uchiyama I."/>
            <person name="Ito T."/>
            <person name="Fujiyama A."/>
            <person name="Inagaki F."/>
            <person name="Takami H."/>
        </authorList>
    </citation>
    <scope>NUCLEOTIDE SEQUENCE</scope>
    <source>
        <strain evidence="2">Expedition CK06-06</strain>
    </source>
</reference>
<dbReference type="InterPro" id="IPR008984">
    <property type="entry name" value="SMAD_FHA_dom_sf"/>
</dbReference>
<dbReference type="EMBL" id="BARS01055762">
    <property type="protein sequence ID" value="GAG48750.1"/>
    <property type="molecule type" value="Genomic_DNA"/>
</dbReference>
<feature type="domain" description="FHA" evidence="1">
    <location>
        <begin position="26"/>
        <end position="54"/>
    </location>
</feature>
<dbReference type="Gene3D" id="2.60.200.20">
    <property type="match status" value="1"/>
</dbReference>
<sequence>MALITLRVIDGADRGRVFADAPTPLTIGREEGNPIQLNDDRISRFHLKIQENQDKV</sequence>
<feature type="non-terminal residue" evidence="2">
    <location>
        <position position="56"/>
    </location>
</feature>
<name>X0XZD0_9ZZZZ</name>
<dbReference type="Pfam" id="PF00498">
    <property type="entry name" value="FHA"/>
    <property type="match status" value="1"/>
</dbReference>
<gene>
    <name evidence="2" type="ORF">S01H1_82278</name>
</gene>
<dbReference type="InterPro" id="IPR000253">
    <property type="entry name" value="FHA_dom"/>
</dbReference>
<protein>
    <recommendedName>
        <fullName evidence="1">FHA domain-containing protein</fullName>
    </recommendedName>
</protein>
<dbReference type="AlphaFoldDB" id="X0XZD0"/>
<dbReference type="SUPFAM" id="SSF49879">
    <property type="entry name" value="SMAD/FHA domain"/>
    <property type="match status" value="1"/>
</dbReference>
<comment type="caution">
    <text evidence="2">The sequence shown here is derived from an EMBL/GenBank/DDBJ whole genome shotgun (WGS) entry which is preliminary data.</text>
</comment>
<evidence type="ECO:0000313" key="2">
    <source>
        <dbReference type="EMBL" id="GAG48750.1"/>
    </source>
</evidence>
<accession>X0XZD0</accession>
<proteinExistence type="predicted"/>
<organism evidence="2">
    <name type="scientific">marine sediment metagenome</name>
    <dbReference type="NCBI Taxonomy" id="412755"/>
    <lineage>
        <taxon>unclassified sequences</taxon>
        <taxon>metagenomes</taxon>
        <taxon>ecological metagenomes</taxon>
    </lineage>
</organism>